<gene>
    <name evidence="7" type="ORF">C8D85_2268</name>
</gene>
<proteinExistence type="inferred from homology"/>
<evidence type="ECO:0000256" key="5">
    <source>
        <dbReference type="ARBA" id="ARBA00034489"/>
    </source>
</evidence>
<evidence type="ECO:0000256" key="1">
    <source>
        <dbReference type="ARBA" id="ARBA00012386"/>
    </source>
</evidence>
<accession>A0A4V3DG81</accession>
<sequence>MHIWLLTHSEELKKPNGTGQIVKAQLPQACTVVVWKRTEPDKQLASLPLDKTLLIYPTAEPEHFDALSEPLTVSQAEHVILLDSTWQQARKIYNRTEYLKRFQHYSIPNQQSSFQRRRNQLDGGLCTAETAAYLLHEKGLTKQAESLNTAFLAFNNLQS</sequence>
<evidence type="ECO:0000313" key="7">
    <source>
        <dbReference type="EMBL" id="TDR13391.1"/>
    </source>
</evidence>
<evidence type="ECO:0000256" key="2">
    <source>
        <dbReference type="ARBA" id="ARBA00022679"/>
    </source>
</evidence>
<comment type="similarity">
    <text evidence="5">Belongs to the TDD superfamily. DTWD2 family.</text>
</comment>
<organism evidence="7 8">
    <name type="scientific">Marinomonas communis</name>
    <dbReference type="NCBI Taxonomy" id="28254"/>
    <lineage>
        <taxon>Bacteria</taxon>
        <taxon>Pseudomonadati</taxon>
        <taxon>Pseudomonadota</taxon>
        <taxon>Gammaproteobacteria</taxon>
        <taxon>Oceanospirillales</taxon>
        <taxon>Oceanospirillaceae</taxon>
        <taxon>Marinomonas</taxon>
    </lineage>
</organism>
<dbReference type="EC" id="2.5.1.25" evidence="1"/>
<dbReference type="PANTHER" id="PTHR21392">
    <property type="entry name" value="TRNA-URIDINE AMINOCARBOXYPROPYLTRANSFERASE 2"/>
    <property type="match status" value="1"/>
</dbReference>
<dbReference type="PANTHER" id="PTHR21392:SF0">
    <property type="entry name" value="TRNA-URIDINE AMINOCARBOXYPROPYLTRANSFERASE 2"/>
    <property type="match status" value="1"/>
</dbReference>
<comment type="caution">
    <text evidence="7">The sequence shown here is derived from an EMBL/GenBank/DDBJ whole genome shotgun (WGS) entry which is preliminary data.</text>
</comment>
<dbReference type="AlphaFoldDB" id="A0A4V3DG81"/>
<keyword evidence="2" id="KW-0808">Transferase</keyword>
<dbReference type="EMBL" id="SNZA01000003">
    <property type="protein sequence ID" value="TDR13391.1"/>
    <property type="molecule type" value="Genomic_DNA"/>
</dbReference>
<dbReference type="OrthoDB" id="370626at2"/>
<dbReference type="InterPro" id="IPR039262">
    <property type="entry name" value="DTWD2/TAPT"/>
</dbReference>
<evidence type="ECO:0000256" key="3">
    <source>
        <dbReference type="ARBA" id="ARBA00022691"/>
    </source>
</evidence>
<evidence type="ECO:0000259" key="6">
    <source>
        <dbReference type="SMART" id="SM01144"/>
    </source>
</evidence>
<dbReference type="InterPro" id="IPR005636">
    <property type="entry name" value="DTW"/>
</dbReference>
<dbReference type="Proteomes" id="UP000295729">
    <property type="component" value="Unassembled WGS sequence"/>
</dbReference>
<evidence type="ECO:0000256" key="4">
    <source>
        <dbReference type="ARBA" id="ARBA00022694"/>
    </source>
</evidence>
<protein>
    <recommendedName>
        <fullName evidence="1">tRNA-uridine aminocarboxypropyltransferase</fullName>
        <ecNumber evidence="1">2.5.1.25</ecNumber>
    </recommendedName>
</protein>
<dbReference type="SMART" id="SM01144">
    <property type="entry name" value="DTW"/>
    <property type="match status" value="1"/>
</dbReference>
<reference evidence="7 8" key="1">
    <citation type="submission" date="2019-03" db="EMBL/GenBank/DDBJ databases">
        <title>Genomic Encyclopedia of Type Strains, Phase IV (KMG-IV): sequencing the most valuable type-strain genomes for metagenomic binning, comparative biology and taxonomic classification.</title>
        <authorList>
            <person name="Goeker M."/>
        </authorList>
    </citation>
    <scope>NUCLEOTIDE SEQUENCE [LARGE SCALE GENOMIC DNA]</scope>
    <source>
        <strain evidence="7 8">DSM 5604</strain>
    </source>
</reference>
<keyword evidence="8" id="KW-1185">Reference proteome</keyword>
<evidence type="ECO:0000313" key="8">
    <source>
        <dbReference type="Proteomes" id="UP000295729"/>
    </source>
</evidence>
<name>A0A4V3DG81_9GAMM</name>
<dbReference type="GO" id="GO:0016432">
    <property type="term" value="F:tRNA-uridine aminocarboxypropyltransferase activity"/>
    <property type="evidence" value="ECO:0007669"/>
    <property type="project" value="UniProtKB-EC"/>
</dbReference>
<dbReference type="GO" id="GO:0008033">
    <property type="term" value="P:tRNA processing"/>
    <property type="evidence" value="ECO:0007669"/>
    <property type="project" value="UniProtKB-KW"/>
</dbReference>
<dbReference type="Pfam" id="PF03942">
    <property type="entry name" value="DTW"/>
    <property type="match status" value="1"/>
</dbReference>
<keyword evidence="3" id="KW-0949">S-adenosyl-L-methionine</keyword>
<keyword evidence="4" id="KW-0819">tRNA processing</keyword>
<feature type="domain" description="DTW" evidence="6">
    <location>
        <begin position="1"/>
        <end position="159"/>
    </location>
</feature>